<keyword evidence="3" id="KW-1185">Reference proteome</keyword>
<evidence type="ECO:0000313" key="3">
    <source>
        <dbReference type="Proteomes" id="UP000094801"/>
    </source>
</evidence>
<proteinExistence type="predicted"/>
<evidence type="ECO:0000313" key="2">
    <source>
        <dbReference type="EMBL" id="ODV87893.1"/>
    </source>
</evidence>
<evidence type="ECO:0000256" key="1">
    <source>
        <dbReference type="SAM" id="MobiDB-lite"/>
    </source>
</evidence>
<dbReference type="Proteomes" id="UP000094801">
    <property type="component" value="Unassembled WGS sequence"/>
</dbReference>
<feature type="region of interest" description="Disordered" evidence="1">
    <location>
        <begin position="174"/>
        <end position="196"/>
    </location>
</feature>
<dbReference type="OrthoDB" id="3980854at2759"/>
<organism evidence="2 3">
    <name type="scientific">[Candida] arabinofermentans NRRL YB-2248</name>
    <dbReference type="NCBI Taxonomy" id="983967"/>
    <lineage>
        <taxon>Eukaryota</taxon>
        <taxon>Fungi</taxon>
        <taxon>Dikarya</taxon>
        <taxon>Ascomycota</taxon>
        <taxon>Saccharomycotina</taxon>
        <taxon>Pichiomycetes</taxon>
        <taxon>Pichiales</taxon>
        <taxon>Pichiaceae</taxon>
        <taxon>Ogataea</taxon>
        <taxon>Ogataea/Candida clade</taxon>
    </lineage>
</organism>
<feature type="compositionally biased region" description="Polar residues" evidence="1">
    <location>
        <begin position="260"/>
        <end position="278"/>
    </location>
</feature>
<sequence length="696" mass="77659">MSKEKQSEIISDKVNVNQELSHNNRTKFTIQSRPKPELNTYRSLDSYNMSYLHQNLSPQISPLSYPQTLPLFFPPNYKPFSTSQTSPIVSSVDSQDNSIQHHLLPGPHFPILPPPSLQYTDNTLLDLSNENLERAKSQNDHLVRLARRKKDLKKLQNKKTLAANIKSSAILGRKTQEQTKTGKTLKAPKTKLQGRPLAPKTKIRLTLVPSLPYLYALLVTAPNTKGITVLSQGSSDKPMLEDELDVGDNNSMQRKRKYTKANNQQTEENYSDSGPMKSQTTIFIEPSYSSELLKSTNRPLQTSKIFPSAVLIEEKGIPVYDSVDTAIKEIFDIEEFSLLRVSRAAALEPSGAIVLKIETARPGDLHLNDDEFDMRYNSIEEKDNDDILLGKPGDAITPTFLKKKVARPRYKSDMRIYLLPRSTSAILYAQEIMLKRDIVNKTLNLETDKRIILCAFDYKKVLEETGVYKGLSTSSELPLDLGSRQSQLSYNDATSLGGLMTTSSSATQTDLSTVQATTPQLNAQDYYNQIFPSENRVSFSSLFPSPMMESIQAQKQQQGITRQNSDSMYRLSLPALSLPMTYQTQKRQSNNSITQNTFASGLNFKLPSPQIVPLKATLPATIGTGIVGSNTGSSYPLSSPQLRGNQYSNEMHFSSSSIGLPDYKGSNFDSITVNDLQGFKNNTTTGNDSESESKER</sequence>
<feature type="region of interest" description="Disordered" evidence="1">
    <location>
        <begin position="676"/>
        <end position="696"/>
    </location>
</feature>
<dbReference type="EMBL" id="KV453847">
    <property type="protein sequence ID" value="ODV87893.1"/>
    <property type="molecule type" value="Genomic_DNA"/>
</dbReference>
<feature type="compositionally biased region" description="Polar residues" evidence="1">
    <location>
        <begin position="676"/>
        <end position="688"/>
    </location>
</feature>
<accession>A0A1E4T824</accession>
<gene>
    <name evidence="2" type="ORF">CANARDRAFT_20623</name>
</gene>
<protein>
    <submittedName>
        <fullName evidence="2">Uncharacterized protein</fullName>
    </submittedName>
</protein>
<name>A0A1E4T824_9ASCO</name>
<dbReference type="STRING" id="983967.A0A1E4T824"/>
<dbReference type="AlphaFoldDB" id="A0A1E4T824"/>
<feature type="region of interest" description="Disordered" evidence="1">
    <location>
        <begin position="231"/>
        <end position="278"/>
    </location>
</feature>
<reference evidence="3" key="1">
    <citation type="submission" date="2016-04" db="EMBL/GenBank/DDBJ databases">
        <title>Comparative genomics of biotechnologically important yeasts.</title>
        <authorList>
            <consortium name="DOE Joint Genome Institute"/>
            <person name="Riley R."/>
            <person name="Haridas S."/>
            <person name="Wolfe K.H."/>
            <person name="Lopes M.R."/>
            <person name="Hittinger C.T."/>
            <person name="Goker M."/>
            <person name="Salamov A."/>
            <person name="Wisecaver J."/>
            <person name="Long T.M."/>
            <person name="Aerts A.L."/>
            <person name="Barry K."/>
            <person name="Choi C."/>
            <person name="Clum A."/>
            <person name="Coughlan A.Y."/>
            <person name="Deshpande S."/>
            <person name="Douglass A.P."/>
            <person name="Hanson S.J."/>
            <person name="Klenk H.-P."/>
            <person name="Labutti K."/>
            <person name="Lapidus A."/>
            <person name="Lindquist E."/>
            <person name="Lipzen A."/>
            <person name="Meier-Kolthoff J.P."/>
            <person name="Ohm R.A."/>
            <person name="Otillar R.P."/>
            <person name="Pangilinan J."/>
            <person name="Peng Y."/>
            <person name="Rokas A."/>
            <person name="Rosa C.A."/>
            <person name="Scheuner C."/>
            <person name="Sibirny A.A."/>
            <person name="Slot J.C."/>
            <person name="Stielow J.B."/>
            <person name="Sun H."/>
            <person name="Kurtzman C.P."/>
            <person name="Blackwell M."/>
            <person name="Grigoriev I.V."/>
            <person name="Jeffries T.W."/>
        </authorList>
    </citation>
    <scope>NUCLEOTIDE SEQUENCE [LARGE SCALE GENOMIC DNA]</scope>
    <source>
        <strain evidence="3">NRRL YB-2248</strain>
    </source>
</reference>